<evidence type="ECO:0000256" key="1">
    <source>
        <dbReference type="SAM" id="MobiDB-lite"/>
    </source>
</evidence>
<reference evidence="3" key="1">
    <citation type="journal article" date="2020" name="Stud. Mycol.">
        <title>101 Dothideomycetes genomes: a test case for predicting lifestyles and emergence of pathogens.</title>
        <authorList>
            <person name="Haridas S."/>
            <person name="Albert R."/>
            <person name="Binder M."/>
            <person name="Bloem J."/>
            <person name="Labutti K."/>
            <person name="Salamov A."/>
            <person name="Andreopoulos B."/>
            <person name="Baker S."/>
            <person name="Barry K."/>
            <person name="Bills G."/>
            <person name="Bluhm B."/>
            <person name="Cannon C."/>
            <person name="Castanera R."/>
            <person name="Culley D."/>
            <person name="Daum C."/>
            <person name="Ezra D."/>
            <person name="Gonzalez J."/>
            <person name="Henrissat B."/>
            <person name="Kuo A."/>
            <person name="Liang C."/>
            <person name="Lipzen A."/>
            <person name="Lutzoni F."/>
            <person name="Magnuson J."/>
            <person name="Mondo S."/>
            <person name="Nolan M."/>
            <person name="Ohm R."/>
            <person name="Pangilinan J."/>
            <person name="Park H.-J."/>
            <person name="Ramirez L."/>
            <person name="Alfaro M."/>
            <person name="Sun H."/>
            <person name="Tritt A."/>
            <person name="Yoshinaga Y."/>
            <person name="Zwiers L.-H."/>
            <person name="Turgeon B."/>
            <person name="Goodwin S."/>
            <person name="Spatafora J."/>
            <person name="Crous P."/>
            <person name="Grigoriev I."/>
        </authorList>
    </citation>
    <scope>NUCLEOTIDE SEQUENCE</scope>
    <source>
        <strain evidence="3">CBS 122367</strain>
    </source>
</reference>
<dbReference type="PROSITE" id="PS00028">
    <property type="entry name" value="ZINC_FINGER_C2H2_1"/>
    <property type="match status" value="1"/>
</dbReference>
<feature type="region of interest" description="Disordered" evidence="1">
    <location>
        <begin position="247"/>
        <end position="278"/>
    </location>
</feature>
<organism evidence="3 4">
    <name type="scientific">Lentithecium fluviatile CBS 122367</name>
    <dbReference type="NCBI Taxonomy" id="1168545"/>
    <lineage>
        <taxon>Eukaryota</taxon>
        <taxon>Fungi</taxon>
        <taxon>Dikarya</taxon>
        <taxon>Ascomycota</taxon>
        <taxon>Pezizomycotina</taxon>
        <taxon>Dothideomycetes</taxon>
        <taxon>Pleosporomycetidae</taxon>
        <taxon>Pleosporales</taxon>
        <taxon>Massarineae</taxon>
        <taxon>Lentitheciaceae</taxon>
        <taxon>Lentithecium</taxon>
    </lineage>
</organism>
<gene>
    <name evidence="3" type="ORF">K458DRAFT_487618</name>
</gene>
<dbReference type="EMBL" id="MU005582">
    <property type="protein sequence ID" value="KAF2684107.1"/>
    <property type="molecule type" value="Genomic_DNA"/>
</dbReference>
<proteinExistence type="predicted"/>
<evidence type="ECO:0000313" key="4">
    <source>
        <dbReference type="Proteomes" id="UP000799291"/>
    </source>
</evidence>
<sequence>MHESCFETLVAQGALLMLDWPPPEAGRSALHTDFLSEHLLGVISLGRTRAAVSTTQNQIKPASSDHPTSIISADLRYAWHTSGLCGYTHTDVAPSVKSANQIVLAAPTEAWADLDPTGLLNATKIQQETVTDLTFNPTPNPERPIFEDDWTQFDPGYSLTQAHPLNYRCEFGLTQFPSALFEYNVGPSQDEFGRPNAEPYNGAVSFAPQIALQQNVSNAPQFQVPFDTPTVGDNNGRVELQTAMPTASLQPGPALAPLTRHRRGTRAPTGKTASQEKGNRIECAQDGCQKTFGRPAEFRRHLDTKHSRRGVVRCMVCTYEYPRMDKVRSHMEKMHGLRVEKMSARSASPELEDEE</sequence>
<evidence type="ECO:0000259" key="2">
    <source>
        <dbReference type="PROSITE" id="PS00028"/>
    </source>
</evidence>
<protein>
    <recommendedName>
        <fullName evidence="2">C2H2-type domain-containing protein</fullName>
    </recommendedName>
</protein>
<keyword evidence="4" id="KW-1185">Reference proteome</keyword>
<dbReference type="Gene3D" id="3.30.160.60">
    <property type="entry name" value="Classic Zinc Finger"/>
    <property type="match status" value="1"/>
</dbReference>
<name>A0A6G1J0R8_9PLEO</name>
<accession>A0A6G1J0R8</accession>
<dbReference type="AlphaFoldDB" id="A0A6G1J0R8"/>
<feature type="domain" description="C2H2-type" evidence="2">
    <location>
        <begin position="283"/>
        <end position="306"/>
    </location>
</feature>
<dbReference type="SMART" id="SM00355">
    <property type="entry name" value="ZnF_C2H2"/>
    <property type="match status" value="2"/>
</dbReference>
<evidence type="ECO:0000313" key="3">
    <source>
        <dbReference type="EMBL" id="KAF2684107.1"/>
    </source>
</evidence>
<dbReference type="Proteomes" id="UP000799291">
    <property type="component" value="Unassembled WGS sequence"/>
</dbReference>
<dbReference type="InterPro" id="IPR013087">
    <property type="entry name" value="Znf_C2H2_type"/>
</dbReference>
<dbReference type="OrthoDB" id="2687452at2759"/>